<dbReference type="CDD" id="cd16320">
    <property type="entry name" value="MraZ_N"/>
    <property type="match status" value="1"/>
</dbReference>
<dbReference type="PROSITE" id="PS51740">
    <property type="entry name" value="SPOVT_ABRB"/>
    <property type="match status" value="2"/>
</dbReference>
<evidence type="ECO:0000313" key="10">
    <source>
        <dbReference type="Proteomes" id="UP000199433"/>
    </source>
</evidence>
<evidence type="ECO:0000256" key="1">
    <source>
        <dbReference type="ARBA" id="ARBA00013860"/>
    </source>
</evidence>
<dbReference type="EMBL" id="FNFK01000003">
    <property type="protein sequence ID" value="SDJ73225.1"/>
    <property type="molecule type" value="Genomic_DNA"/>
</dbReference>
<feature type="domain" description="SpoVT-AbrB" evidence="8">
    <location>
        <begin position="5"/>
        <end position="47"/>
    </location>
</feature>
<dbReference type="Pfam" id="PF02381">
    <property type="entry name" value="MraZ"/>
    <property type="match status" value="2"/>
</dbReference>
<feature type="domain" description="SpoVT-AbrB" evidence="8">
    <location>
        <begin position="76"/>
        <end position="119"/>
    </location>
</feature>
<evidence type="ECO:0000256" key="6">
    <source>
        <dbReference type="ARBA" id="ARBA00023163"/>
    </source>
</evidence>
<dbReference type="NCBIfam" id="TIGR00242">
    <property type="entry name" value="division/cell wall cluster transcriptional repressor MraZ"/>
    <property type="match status" value="1"/>
</dbReference>
<comment type="subcellular location">
    <subcellularLocation>
        <location evidence="7">Cytoplasm</location>
        <location evidence="7">Nucleoid</location>
    </subcellularLocation>
</comment>
<dbReference type="InterPro" id="IPR007159">
    <property type="entry name" value="SpoVT-AbrB_dom"/>
</dbReference>
<reference evidence="10" key="1">
    <citation type="submission" date="2016-10" db="EMBL/GenBank/DDBJ databases">
        <authorList>
            <person name="Varghese N."/>
            <person name="Submissions S."/>
        </authorList>
    </citation>
    <scope>NUCLEOTIDE SEQUENCE [LARGE SCALE GENOMIC DNA]</scope>
    <source>
        <strain evidence="10">DSM 19181</strain>
    </source>
</reference>
<dbReference type="InterPro" id="IPR038619">
    <property type="entry name" value="MraZ_sf"/>
</dbReference>
<evidence type="ECO:0000256" key="5">
    <source>
        <dbReference type="ARBA" id="ARBA00023125"/>
    </source>
</evidence>
<comment type="similarity">
    <text evidence="7">Belongs to the MraZ family.</text>
</comment>
<dbReference type="CDD" id="cd16321">
    <property type="entry name" value="MraZ_C"/>
    <property type="match status" value="1"/>
</dbReference>
<dbReference type="GO" id="GO:0003700">
    <property type="term" value="F:DNA-binding transcription factor activity"/>
    <property type="evidence" value="ECO:0007669"/>
    <property type="project" value="UniProtKB-UniRule"/>
</dbReference>
<dbReference type="OrthoDB" id="9807753at2"/>
<dbReference type="GO" id="GO:0009295">
    <property type="term" value="C:nucleoid"/>
    <property type="evidence" value="ECO:0007669"/>
    <property type="project" value="UniProtKB-SubCell"/>
</dbReference>
<dbReference type="RefSeq" id="WP_091264592.1">
    <property type="nucleotide sequence ID" value="NZ_FNFK01000003.1"/>
</dbReference>
<dbReference type="InterPro" id="IPR003444">
    <property type="entry name" value="MraZ"/>
</dbReference>
<dbReference type="HAMAP" id="MF_01008">
    <property type="entry name" value="MraZ"/>
    <property type="match status" value="1"/>
</dbReference>
<dbReference type="PANTHER" id="PTHR34701:SF1">
    <property type="entry name" value="TRANSCRIPTIONAL REGULATOR MRAZ"/>
    <property type="match status" value="1"/>
</dbReference>
<name>A0A1G8W654_9LACT</name>
<evidence type="ECO:0000256" key="7">
    <source>
        <dbReference type="HAMAP-Rule" id="MF_01008"/>
    </source>
</evidence>
<keyword evidence="3" id="KW-0677">Repeat</keyword>
<dbReference type="InterPro" id="IPR035644">
    <property type="entry name" value="MraZ_C"/>
</dbReference>
<dbReference type="PANTHER" id="PTHR34701">
    <property type="entry name" value="TRANSCRIPTIONAL REGULATOR MRAZ"/>
    <property type="match status" value="1"/>
</dbReference>
<accession>A0A1G8W654</accession>
<dbReference type="GO" id="GO:0000976">
    <property type="term" value="F:transcription cis-regulatory region binding"/>
    <property type="evidence" value="ECO:0007669"/>
    <property type="project" value="TreeGrafter"/>
</dbReference>
<evidence type="ECO:0000259" key="8">
    <source>
        <dbReference type="PROSITE" id="PS51740"/>
    </source>
</evidence>
<keyword evidence="10" id="KW-1185">Reference proteome</keyword>
<keyword evidence="2 7" id="KW-0963">Cytoplasm</keyword>
<dbReference type="GO" id="GO:0005737">
    <property type="term" value="C:cytoplasm"/>
    <property type="evidence" value="ECO:0007669"/>
    <property type="project" value="UniProtKB-UniRule"/>
</dbReference>
<dbReference type="Proteomes" id="UP000199433">
    <property type="component" value="Unassembled WGS sequence"/>
</dbReference>
<dbReference type="Gene3D" id="3.40.1550.20">
    <property type="entry name" value="Transcriptional regulator MraZ domain"/>
    <property type="match status" value="1"/>
</dbReference>
<proteinExistence type="inferred from homology"/>
<evidence type="ECO:0000256" key="3">
    <source>
        <dbReference type="ARBA" id="ARBA00022737"/>
    </source>
</evidence>
<protein>
    <recommendedName>
        <fullName evidence="1 7">Transcriptional regulator MraZ</fullName>
    </recommendedName>
</protein>
<dbReference type="InterPro" id="IPR035642">
    <property type="entry name" value="MraZ_N"/>
</dbReference>
<dbReference type="SUPFAM" id="SSF89447">
    <property type="entry name" value="AbrB/MazE/MraZ-like"/>
    <property type="match status" value="1"/>
</dbReference>
<organism evidence="9 10">
    <name type="scientific">Alkalibacterium thalassium</name>
    <dbReference type="NCBI Taxonomy" id="426701"/>
    <lineage>
        <taxon>Bacteria</taxon>
        <taxon>Bacillati</taxon>
        <taxon>Bacillota</taxon>
        <taxon>Bacilli</taxon>
        <taxon>Lactobacillales</taxon>
        <taxon>Carnobacteriaceae</taxon>
        <taxon>Alkalibacterium</taxon>
    </lineage>
</organism>
<evidence type="ECO:0000256" key="4">
    <source>
        <dbReference type="ARBA" id="ARBA00023015"/>
    </source>
</evidence>
<keyword evidence="4 7" id="KW-0805">Transcription regulation</keyword>
<dbReference type="FunFam" id="3.40.1550.20:FF:000002">
    <property type="entry name" value="Transcriptional regulator MraZ"/>
    <property type="match status" value="1"/>
</dbReference>
<dbReference type="GO" id="GO:2000143">
    <property type="term" value="P:negative regulation of DNA-templated transcription initiation"/>
    <property type="evidence" value="ECO:0007669"/>
    <property type="project" value="TreeGrafter"/>
</dbReference>
<comment type="subunit">
    <text evidence="7">Forms oligomers.</text>
</comment>
<dbReference type="AlphaFoldDB" id="A0A1G8W654"/>
<evidence type="ECO:0000313" key="9">
    <source>
        <dbReference type="EMBL" id="SDJ73225.1"/>
    </source>
</evidence>
<keyword evidence="6 7" id="KW-0804">Transcription</keyword>
<sequence>MLLGEYKHNIDAKGRLIIPSKFREDLGERFIVTRGLDGCLFGYPMQEWTLLENKLKQLPLAKKESRTFTRFLYSAATECSLDKQGRINLPSPLINHAVLEKTCYIIGVSERIEIWSEEKWEAFSQDADQSFEEIAEEMIDFGF</sequence>
<dbReference type="STRING" id="426701.SAMN04488098_100329"/>
<dbReference type="InterPro" id="IPR037914">
    <property type="entry name" value="SpoVT-AbrB_sf"/>
</dbReference>
<dbReference type="InterPro" id="IPR020603">
    <property type="entry name" value="MraZ_dom"/>
</dbReference>
<gene>
    <name evidence="7" type="primary">mraZ</name>
    <name evidence="9" type="ORF">SAMN04488098_100329</name>
</gene>
<evidence type="ECO:0000256" key="2">
    <source>
        <dbReference type="ARBA" id="ARBA00022490"/>
    </source>
</evidence>
<keyword evidence="5 7" id="KW-0238">DNA-binding</keyword>